<organism evidence="3 4">
    <name type="scientific">Leishmania orientalis</name>
    <dbReference type="NCBI Taxonomy" id="2249476"/>
    <lineage>
        <taxon>Eukaryota</taxon>
        <taxon>Discoba</taxon>
        <taxon>Euglenozoa</taxon>
        <taxon>Kinetoplastea</taxon>
        <taxon>Metakinetoplastina</taxon>
        <taxon>Trypanosomatida</taxon>
        <taxon>Trypanosomatidae</taxon>
        <taxon>Leishmaniinae</taxon>
        <taxon>Leishmania</taxon>
    </lineage>
</organism>
<evidence type="ECO:0000313" key="3">
    <source>
        <dbReference type="EMBL" id="KAG5481346.1"/>
    </source>
</evidence>
<feature type="signal peptide" evidence="2">
    <location>
        <begin position="1"/>
        <end position="21"/>
    </location>
</feature>
<evidence type="ECO:0000313" key="4">
    <source>
        <dbReference type="Proteomes" id="UP000674143"/>
    </source>
</evidence>
<gene>
    <name evidence="3" type="ORF">LSCM4_07057</name>
</gene>
<accession>A0A836HNP6</accession>
<dbReference type="EMBL" id="JAFHLR010000018">
    <property type="protein sequence ID" value="KAG5481346.1"/>
    <property type="molecule type" value="Genomic_DNA"/>
</dbReference>
<name>A0A836HNP6_9TRYP</name>
<comment type="caution">
    <text evidence="3">The sequence shown here is derived from an EMBL/GenBank/DDBJ whole genome shotgun (WGS) entry which is preliminary data.</text>
</comment>
<dbReference type="AlphaFoldDB" id="A0A836HNP6"/>
<evidence type="ECO:0000256" key="1">
    <source>
        <dbReference type="SAM" id="Coils"/>
    </source>
</evidence>
<reference evidence="4" key="1">
    <citation type="journal article" date="2021" name="Microbiol. Resour. Announc.">
        <title>LGAAP: Leishmaniinae Genome Assembly and Annotation Pipeline.</title>
        <authorList>
            <person name="Almutairi H."/>
            <person name="Urbaniak M.D."/>
            <person name="Bates M.D."/>
            <person name="Jariyapan N."/>
            <person name="Kwakye-Nuako G."/>
            <person name="Thomaz-Soccol V."/>
            <person name="Al-Salem W.S."/>
            <person name="Dillon R.J."/>
            <person name="Bates P.A."/>
            <person name="Gatherer D."/>
        </authorList>
    </citation>
    <scope>NUCLEOTIDE SEQUENCE [LARGE SCALE GENOMIC DNA]</scope>
</reference>
<feature type="chain" id="PRO_5032389918" evidence="2">
    <location>
        <begin position="22"/>
        <end position="442"/>
    </location>
</feature>
<keyword evidence="4" id="KW-1185">Reference proteome</keyword>
<dbReference type="Proteomes" id="UP000674143">
    <property type="component" value="Unassembled WGS sequence"/>
</dbReference>
<dbReference type="KEGG" id="loi:92362896"/>
<keyword evidence="2" id="KW-0732">Signal</keyword>
<dbReference type="GeneID" id="92362896"/>
<evidence type="ECO:0000256" key="2">
    <source>
        <dbReference type="SAM" id="SignalP"/>
    </source>
</evidence>
<keyword evidence="1" id="KW-0175">Coiled coil</keyword>
<proteinExistence type="predicted"/>
<sequence length="442" mass="49481">MQHYIFYVLFLLVSVAIGTDGLHVELTQSTLVGTEAELSPHAVRFSDTSLCFRTAAAVGESSNAIVSTHCTFDSGSTFEVMKNGSDMCLRGIVVDHQLFCPNEQVREAEDGVVEYAAVSFEAHDAAIHKKSNEKSLVFKGGKLVGALKQVSFNGNAIFMEREDIYIFVSTAVDEAGGKRVVVFRSEDGFAYQAISVIPNLEEAQQHYMIYEGGRKLSVLSSFNGSYYTRVSSGYAGKHWSAMKMLNVSTTPTSVMFSSGVQLQYACSNETSERAKWYVTDDKGRHSITKEAPQLPTVNDATARSPYLAFSMKAPEGDKKRLLVLQSESMGGAQTNVRASLFSVDDSAEEKYKADKIAKEKEELQKREVARLKAKHERLEREKLQRREQRRRELERKAKFITLDEPNVRSAKAFLEKDGEMIVVRRVRKDSVAFEKEVFFSDL</sequence>
<reference evidence="4" key="2">
    <citation type="journal article" date="2021" name="Sci. Data">
        <title>Chromosome-scale genome sequencing, assembly and annotation of six genomes from subfamily Leishmaniinae.</title>
        <authorList>
            <person name="Almutairi H."/>
            <person name="Urbaniak M.D."/>
            <person name="Bates M.D."/>
            <person name="Jariyapan N."/>
            <person name="Kwakye-Nuako G."/>
            <person name="Thomaz Soccol V."/>
            <person name="Al-Salem W.S."/>
            <person name="Dillon R.J."/>
            <person name="Bates P.A."/>
            <person name="Gatherer D."/>
        </authorList>
    </citation>
    <scope>NUCLEOTIDE SEQUENCE [LARGE SCALE GENOMIC DNA]</scope>
</reference>
<feature type="coiled-coil region" evidence="1">
    <location>
        <begin position="346"/>
        <end position="403"/>
    </location>
</feature>
<dbReference type="RefSeq" id="XP_067064025.1">
    <property type="nucleotide sequence ID" value="XM_067208962.1"/>
</dbReference>
<protein>
    <submittedName>
        <fullName evidence="3">Uncharacterized protein</fullName>
    </submittedName>
</protein>